<sequence length="143" mass="16814">MQELYEAWYALKFICQELDNTWAREMGRTLASLGKADFAQFEPSFRAQVLDLLRRPSTTVKMTNSLWKHYSHYRKQRGKKVEEINSPEFKRNVTTIAKELMKMERTAFDDDFLFGASPVIYRDPHRLKAKEERAAGSTEQQES</sequence>
<protein>
    <submittedName>
        <fullName evidence="1">Uncharacterized protein</fullName>
    </submittedName>
</protein>
<accession>A0A645I8W0</accession>
<comment type="caution">
    <text evidence="1">The sequence shown here is derived from an EMBL/GenBank/DDBJ whole genome shotgun (WGS) entry which is preliminary data.</text>
</comment>
<proteinExistence type="predicted"/>
<name>A0A645I8W0_9ZZZZ</name>
<reference evidence="1" key="1">
    <citation type="submission" date="2019-08" db="EMBL/GenBank/DDBJ databases">
        <authorList>
            <person name="Kucharzyk K."/>
            <person name="Murdoch R.W."/>
            <person name="Higgins S."/>
            <person name="Loffler F."/>
        </authorList>
    </citation>
    <scope>NUCLEOTIDE SEQUENCE</scope>
</reference>
<dbReference type="EMBL" id="VSSQ01104102">
    <property type="protein sequence ID" value="MPN44744.1"/>
    <property type="molecule type" value="Genomic_DNA"/>
</dbReference>
<gene>
    <name evidence="1" type="ORF">SDC9_192309</name>
</gene>
<evidence type="ECO:0000313" key="1">
    <source>
        <dbReference type="EMBL" id="MPN44744.1"/>
    </source>
</evidence>
<dbReference type="AlphaFoldDB" id="A0A645I8W0"/>
<organism evidence="1">
    <name type="scientific">bioreactor metagenome</name>
    <dbReference type="NCBI Taxonomy" id="1076179"/>
    <lineage>
        <taxon>unclassified sequences</taxon>
        <taxon>metagenomes</taxon>
        <taxon>ecological metagenomes</taxon>
    </lineage>
</organism>